<protein>
    <submittedName>
        <fullName evidence="2">Uncharacterized protein</fullName>
    </submittedName>
</protein>
<organism evidence="2 3">
    <name type="scientific">Aeromonas salmonicida subsp. pectinolytica 34mel</name>
    <dbReference type="NCBI Taxonomy" id="1324960"/>
    <lineage>
        <taxon>Bacteria</taxon>
        <taxon>Pseudomonadati</taxon>
        <taxon>Pseudomonadota</taxon>
        <taxon>Gammaproteobacteria</taxon>
        <taxon>Aeromonadales</taxon>
        <taxon>Aeromonadaceae</taxon>
        <taxon>Aeromonas</taxon>
    </lineage>
</organism>
<evidence type="ECO:0000313" key="2">
    <source>
        <dbReference type="EMBL" id="ATP09093.1"/>
    </source>
</evidence>
<evidence type="ECO:0000313" key="3">
    <source>
        <dbReference type="Proteomes" id="UP000222916"/>
    </source>
</evidence>
<feature type="region of interest" description="Disordered" evidence="1">
    <location>
        <begin position="1"/>
        <end position="53"/>
    </location>
</feature>
<gene>
    <name evidence="2" type="ORF">Asalp_18900</name>
</gene>
<reference evidence="3" key="1">
    <citation type="journal article" date="2018" name="BMC Genomics">
        <title>The complete and fully assembled genome sequence of Aeromonas salmonicida subsp. pectinolytica and its comparative analysis with other Aeromonas species: investigation of the mobilome in environmental and pathogenic strains.</title>
        <authorList>
            <person name="Pfeiffer F."/>
            <person name="Zamora-Lagos M.A."/>
            <person name="Blettinger M."/>
            <person name="Yeroslaviz A."/>
            <person name="Dahl A."/>
            <person name="Gruber S."/>
            <person name="Habermann B.H."/>
        </authorList>
    </citation>
    <scope>NUCLEOTIDE SEQUENCE [LARGE SCALE GENOMIC DNA]</scope>
    <source>
        <strain evidence="3">34mel</strain>
    </source>
</reference>
<dbReference type="EMBL" id="CP022426">
    <property type="protein sequence ID" value="ATP09093.1"/>
    <property type="molecule type" value="Genomic_DNA"/>
</dbReference>
<dbReference type="Proteomes" id="UP000222916">
    <property type="component" value="Chromosome"/>
</dbReference>
<accession>A0A2D1QFU7</accession>
<name>A0A2D1QFU7_AERSA</name>
<dbReference type="AlphaFoldDB" id="A0A2D1QFU7"/>
<proteinExistence type="predicted"/>
<sequence>MQQKEKRQSESVLVPAPRGKSDSLNAADYMTRGRARRSKKTNPPPVNRPQTLR</sequence>
<evidence type="ECO:0000256" key="1">
    <source>
        <dbReference type="SAM" id="MobiDB-lite"/>
    </source>
</evidence>